<dbReference type="Gene3D" id="3.40.50.720">
    <property type="entry name" value="NAD(P)-binding Rossmann-like Domain"/>
    <property type="match status" value="1"/>
</dbReference>
<keyword evidence="4" id="KW-1185">Reference proteome</keyword>
<dbReference type="Proteomes" id="UP001217500">
    <property type="component" value="Chromosome"/>
</dbReference>
<keyword evidence="1" id="KW-0520">NAD</keyword>
<feature type="domain" description="NAD-dependent epimerase/dehydratase" evidence="2">
    <location>
        <begin position="3"/>
        <end position="241"/>
    </location>
</feature>
<dbReference type="EMBL" id="CP116805">
    <property type="protein sequence ID" value="WCL53747.1"/>
    <property type="molecule type" value="Genomic_DNA"/>
</dbReference>
<dbReference type="KEGG" id="gso:PH603_14500"/>
<name>A0AAF0BL57_9PROT</name>
<proteinExistence type="predicted"/>
<evidence type="ECO:0000259" key="2">
    <source>
        <dbReference type="Pfam" id="PF01370"/>
    </source>
</evidence>
<dbReference type="RefSeq" id="WP_289503316.1">
    <property type="nucleotide sequence ID" value="NZ_CP116805.1"/>
</dbReference>
<organism evidence="3 4">
    <name type="scientific">Gimibacter soli</name>
    <dbReference type="NCBI Taxonomy" id="3024400"/>
    <lineage>
        <taxon>Bacteria</taxon>
        <taxon>Pseudomonadati</taxon>
        <taxon>Pseudomonadota</taxon>
        <taxon>Alphaproteobacteria</taxon>
        <taxon>Kordiimonadales</taxon>
        <taxon>Temperatibacteraceae</taxon>
        <taxon>Gimibacter</taxon>
    </lineage>
</organism>
<evidence type="ECO:0000256" key="1">
    <source>
        <dbReference type="ARBA" id="ARBA00023027"/>
    </source>
</evidence>
<dbReference type="AlphaFoldDB" id="A0AAF0BL57"/>
<evidence type="ECO:0000313" key="3">
    <source>
        <dbReference type="EMBL" id="WCL53747.1"/>
    </source>
</evidence>
<reference evidence="3" key="1">
    <citation type="submission" date="2023-01" db="EMBL/GenBank/DDBJ databases">
        <title>The genome sequence of Kordiimonadaceae bacterium 6D33.</title>
        <authorList>
            <person name="Liu Y."/>
        </authorList>
    </citation>
    <scope>NUCLEOTIDE SEQUENCE</scope>
    <source>
        <strain evidence="3">6D33</strain>
    </source>
</reference>
<accession>A0AAF0BL57</accession>
<gene>
    <name evidence="3" type="ORF">PH603_14500</name>
</gene>
<dbReference type="PRINTS" id="PR01713">
    <property type="entry name" value="NUCEPIMERASE"/>
</dbReference>
<dbReference type="InterPro" id="IPR036291">
    <property type="entry name" value="NAD(P)-bd_dom_sf"/>
</dbReference>
<dbReference type="PANTHER" id="PTHR43574">
    <property type="entry name" value="EPIMERASE-RELATED"/>
    <property type="match status" value="1"/>
</dbReference>
<dbReference type="InterPro" id="IPR001509">
    <property type="entry name" value="Epimerase_deHydtase"/>
</dbReference>
<evidence type="ECO:0000313" key="4">
    <source>
        <dbReference type="Proteomes" id="UP001217500"/>
    </source>
</evidence>
<dbReference type="SUPFAM" id="SSF51735">
    <property type="entry name" value="NAD(P)-binding Rossmann-fold domains"/>
    <property type="match status" value="1"/>
</dbReference>
<protein>
    <submittedName>
        <fullName evidence="3">NAD-dependent epimerase/dehydratase family protein</fullName>
    </submittedName>
</protein>
<sequence>MTILITGAAGFIGSHVAAELLARGERIVGLDNMNSYYDPDLKRARLARLHDKGDFHFIPLDLGTDGGLVRALGEHKFKSIVHLGAQAGVRYSIDNPDAYVRSNLVGHMNILELARHTDGIEHLVYASSSSVYGGNTKLPFSENDAVETPVSLYAATKRSNEILSQSYSHLYGIPQTGLRFFTVYGPWGRPDMAYWLFTEAILKGEKIRIFNNGDMGRDFTYIDDIVDGILRVLDHPPAASDSKPLFGGGKAPHRVYNIGNNEPERLMDMISILEAELGREAVKEFAPMQPGDVKETYAEISAISGDLGFKPTTPLSVGLKKFVAWYKDYYDV</sequence>
<dbReference type="Pfam" id="PF01370">
    <property type="entry name" value="Epimerase"/>
    <property type="match status" value="1"/>
</dbReference>